<keyword evidence="2" id="KW-1185">Reference proteome</keyword>
<dbReference type="RefSeq" id="WP_080888024.1">
    <property type="nucleotide sequence ID" value="NZ_LT828648.1"/>
</dbReference>
<dbReference type="EMBL" id="LT828648">
    <property type="protein sequence ID" value="SLM49855.1"/>
    <property type="molecule type" value="Genomic_DNA"/>
</dbReference>
<dbReference type="STRING" id="1325564.NSJP_3688"/>
<dbReference type="SUPFAM" id="SSF55729">
    <property type="entry name" value="Acyl-CoA N-acyltransferases (Nat)"/>
    <property type="match status" value="1"/>
</dbReference>
<evidence type="ECO:0000313" key="1">
    <source>
        <dbReference type="EMBL" id="SLM49855.1"/>
    </source>
</evidence>
<dbReference type="InterPro" id="IPR016181">
    <property type="entry name" value="Acyl_CoA_acyltransferase"/>
</dbReference>
<gene>
    <name evidence="1" type="ORF">NSJP_3688</name>
</gene>
<dbReference type="AlphaFoldDB" id="A0A1W1IA33"/>
<dbReference type="OrthoDB" id="4228396at2"/>
<organism evidence="1 2">
    <name type="scientific">Nitrospira japonica</name>
    <dbReference type="NCBI Taxonomy" id="1325564"/>
    <lineage>
        <taxon>Bacteria</taxon>
        <taxon>Pseudomonadati</taxon>
        <taxon>Nitrospirota</taxon>
        <taxon>Nitrospiria</taxon>
        <taxon>Nitrospirales</taxon>
        <taxon>Nitrospiraceae</taxon>
        <taxon>Nitrospira</taxon>
    </lineage>
</organism>
<sequence>MSHARSTREIRSARPGDISGILELQTEYFVGNLDREARKGGFISSTFTRRQFEEIAQDVALLVAAEHTRIVAYLCAASGDYYRQFPLLEALRQRASDMIYLGRRLDSYRSFIYGPVCIARLQRGRGLLGDLFEQLLRVVPTAYDIGIALISKDNRPSFEAHVRKLGMTAVGDYEFGDHRYDVVAFTVPRAPHQSPVESPRSA</sequence>
<reference evidence="1 2" key="1">
    <citation type="submission" date="2017-03" db="EMBL/GenBank/DDBJ databases">
        <authorList>
            <person name="Afonso C.L."/>
            <person name="Miller P.J."/>
            <person name="Scott M.A."/>
            <person name="Spackman E."/>
            <person name="Goraichik I."/>
            <person name="Dimitrov K.M."/>
            <person name="Suarez D.L."/>
            <person name="Swayne D.E."/>
        </authorList>
    </citation>
    <scope>NUCLEOTIDE SEQUENCE [LARGE SCALE GENOMIC DNA]</scope>
    <source>
        <strain evidence="1">Genome sequencing of Nitrospira japonica strain NJ11</strain>
    </source>
</reference>
<dbReference type="GO" id="GO:0016740">
    <property type="term" value="F:transferase activity"/>
    <property type="evidence" value="ECO:0007669"/>
    <property type="project" value="UniProtKB-KW"/>
</dbReference>
<protein>
    <submittedName>
        <fullName evidence="1">Putative Acetyltransferase, GNAT family</fullName>
    </submittedName>
</protein>
<evidence type="ECO:0000313" key="2">
    <source>
        <dbReference type="Proteomes" id="UP000192042"/>
    </source>
</evidence>
<dbReference type="Gene3D" id="3.40.630.30">
    <property type="match status" value="1"/>
</dbReference>
<accession>A0A1W1IA33</accession>
<keyword evidence="1" id="KW-0808">Transferase</keyword>
<dbReference type="KEGG" id="nja:NSJP_3688"/>
<name>A0A1W1IA33_9BACT</name>
<proteinExistence type="predicted"/>
<dbReference type="Proteomes" id="UP000192042">
    <property type="component" value="Chromosome I"/>
</dbReference>